<comment type="catalytic activity">
    <reaction evidence="9">
        <text>malonyl-[ACP] + acetyl-CoA + H(+) = 3-oxobutanoyl-[ACP] + CO2 + CoA</text>
        <dbReference type="Rhea" id="RHEA:12080"/>
        <dbReference type="Rhea" id="RHEA-COMP:9623"/>
        <dbReference type="Rhea" id="RHEA-COMP:9625"/>
        <dbReference type="ChEBI" id="CHEBI:15378"/>
        <dbReference type="ChEBI" id="CHEBI:16526"/>
        <dbReference type="ChEBI" id="CHEBI:57287"/>
        <dbReference type="ChEBI" id="CHEBI:57288"/>
        <dbReference type="ChEBI" id="CHEBI:78449"/>
        <dbReference type="ChEBI" id="CHEBI:78450"/>
        <dbReference type="EC" id="2.3.1.180"/>
    </reaction>
</comment>
<dbReference type="GO" id="GO:0006633">
    <property type="term" value="P:fatty acid biosynthetic process"/>
    <property type="evidence" value="ECO:0007669"/>
    <property type="project" value="UniProtKB-UniRule"/>
</dbReference>
<dbReference type="EC" id="2.3.1.180" evidence="9"/>
<dbReference type="GO" id="GO:0033818">
    <property type="term" value="F:beta-ketoacyl-acyl-carrier-protein synthase III activity"/>
    <property type="evidence" value="ECO:0007669"/>
    <property type="project" value="UniProtKB-UniRule"/>
</dbReference>
<dbReference type="AlphaFoldDB" id="A0A1T4KZH9"/>
<keyword evidence="8 9" id="KW-0012">Acyltransferase</keyword>
<protein>
    <recommendedName>
        <fullName evidence="9">Beta-ketoacyl-[acyl-carrier-protein] synthase III</fullName>
        <shortName evidence="9">Beta-ketoacyl-ACP synthase III</shortName>
        <shortName evidence="9">KAS III</shortName>
        <ecNumber evidence="9">2.3.1.180</ecNumber>
    </recommendedName>
    <alternativeName>
        <fullName evidence="9">3-oxoacyl-[acyl-carrier-protein] synthase 3</fullName>
    </alternativeName>
    <alternativeName>
        <fullName evidence="9">3-oxoacyl-[acyl-carrier-protein] synthase III</fullName>
    </alternativeName>
</protein>
<evidence type="ECO:0000256" key="4">
    <source>
        <dbReference type="ARBA" id="ARBA00022832"/>
    </source>
</evidence>
<dbReference type="SUPFAM" id="SSF53901">
    <property type="entry name" value="Thiolase-like"/>
    <property type="match status" value="1"/>
</dbReference>
<dbReference type="InterPro" id="IPR013747">
    <property type="entry name" value="ACP_syn_III_C"/>
</dbReference>
<dbReference type="EMBL" id="FUXI01000004">
    <property type="protein sequence ID" value="SJZ47717.1"/>
    <property type="molecule type" value="Genomic_DNA"/>
</dbReference>
<dbReference type="GO" id="GO:0005737">
    <property type="term" value="C:cytoplasm"/>
    <property type="evidence" value="ECO:0007669"/>
    <property type="project" value="UniProtKB-SubCell"/>
</dbReference>
<dbReference type="Proteomes" id="UP000190328">
    <property type="component" value="Unassembled WGS sequence"/>
</dbReference>
<feature type="active site" evidence="9">
    <location>
        <position position="114"/>
    </location>
</feature>
<evidence type="ECO:0000259" key="10">
    <source>
        <dbReference type="Pfam" id="PF08541"/>
    </source>
</evidence>
<keyword evidence="3 9" id="KW-0808">Transferase</keyword>
<dbReference type="NCBIfam" id="NF006829">
    <property type="entry name" value="PRK09352.1"/>
    <property type="match status" value="1"/>
</dbReference>
<evidence type="ECO:0000256" key="2">
    <source>
        <dbReference type="ARBA" id="ARBA00022516"/>
    </source>
</evidence>
<dbReference type="PANTHER" id="PTHR43091">
    <property type="entry name" value="3-OXOACYL-[ACYL-CARRIER-PROTEIN] SYNTHASE"/>
    <property type="match status" value="1"/>
</dbReference>
<evidence type="ECO:0000256" key="8">
    <source>
        <dbReference type="ARBA" id="ARBA00023315"/>
    </source>
</evidence>
<feature type="domain" description="Beta-ketoacyl-[acyl-carrier-protein] synthase III C-terminal" evidence="10">
    <location>
        <begin position="234"/>
        <end position="324"/>
    </location>
</feature>
<keyword evidence="7 9" id="KW-0511">Multifunctional enzyme</keyword>
<keyword evidence="9" id="KW-0963">Cytoplasm</keyword>
<keyword evidence="4 9" id="KW-0276">Fatty acid metabolism</keyword>
<dbReference type="STRING" id="263852.SAMN02745116_00439"/>
<feature type="region of interest" description="ACP-binding" evidence="9">
    <location>
        <begin position="251"/>
        <end position="255"/>
    </location>
</feature>
<evidence type="ECO:0000256" key="7">
    <source>
        <dbReference type="ARBA" id="ARBA00023268"/>
    </source>
</evidence>
<evidence type="ECO:0000256" key="9">
    <source>
        <dbReference type="HAMAP-Rule" id="MF_01815"/>
    </source>
</evidence>
<comment type="pathway">
    <text evidence="9">Lipid metabolism; fatty acid biosynthesis.</text>
</comment>
<feature type="active site" evidence="9">
    <location>
        <position position="250"/>
    </location>
</feature>
<evidence type="ECO:0000256" key="1">
    <source>
        <dbReference type="ARBA" id="ARBA00008642"/>
    </source>
</evidence>
<dbReference type="GO" id="GO:0004315">
    <property type="term" value="F:3-oxoacyl-[acyl-carrier-protein] synthase activity"/>
    <property type="evidence" value="ECO:0007669"/>
    <property type="project" value="InterPro"/>
</dbReference>
<evidence type="ECO:0000256" key="3">
    <source>
        <dbReference type="ARBA" id="ARBA00022679"/>
    </source>
</evidence>
<feature type="domain" description="Beta-ketoacyl-[acyl-carrier-protein] synthase III N-terminal" evidence="11">
    <location>
        <begin position="108"/>
        <end position="184"/>
    </location>
</feature>
<dbReference type="InterPro" id="IPR016039">
    <property type="entry name" value="Thiolase-like"/>
</dbReference>
<evidence type="ECO:0000313" key="12">
    <source>
        <dbReference type="EMBL" id="SJZ47717.1"/>
    </source>
</evidence>
<evidence type="ECO:0000313" key="13">
    <source>
        <dbReference type="Proteomes" id="UP000190328"/>
    </source>
</evidence>
<dbReference type="NCBIfam" id="TIGR00747">
    <property type="entry name" value="fabH"/>
    <property type="match status" value="1"/>
</dbReference>
<name>A0A1T4KZH9_9ENTE</name>
<gene>
    <name evidence="9" type="primary">fabH</name>
    <name evidence="12" type="ORF">SAMN02745116_00439</name>
</gene>
<dbReference type="CDD" id="cd00830">
    <property type="entry name" value="KAS_III"/>
    <property type="match status" value="1"/>
</dbReference>
<dbReference type="UniPathway" id="UPA00094"/>
<dbReference type="Pfam" id="PF08545">
    <property type="entry name" value="ACP_syn_III"/>
    <property type="match status" value="1"/>
</dbReference>
<organism evidence="12 13">
    <name type="scientific">Pilibacter termitis</name>
    <dbReference type="NCBI Taxonomy" id="263852"/>
    <lineage>
        <taxon>Bacteria</taxon>
        <taxon>Bacillati</taxon>
        <taxon>Bacillota</taxon>
        <taxon>Bacilli</taxon>
        <taxon>Lactobacillales</taxon>
        <taxon>Enterococcaceae</taxon>
        <taxon>Pilibacter</taxon>
    </lineage>
</organism>
<dbReference type="Gene3D" id="3.40.47.10">
    <property type="match status" value="1"/>
</dbReference>
<dbReference type="Pfam" id="PF08541">
    <property type="entry name" value="ACP_syn_III_C"/>
    <property type="match status" value="1"/>
</dbReference>
<feature type="active site" evidence="9">
    <location>
        <position position="280"/>
    </location>
</feature>
<dbReference type="InterPro" id="IPR013751">
    <property type="entry name" value="ACP_syn_III_N"/>
</dbReference>
<comment type="similarity">
    <text evidence="1 9">Belongs to the thiolase-like superfamily. FabH family.</text>
</comment>
<dbReference type="PANTHER" id="PTHR43091:SF1">
    <property type="entry name" value="BETA-KETOACYL-[ACYL-CARRIER-PROTEIN] SYNTHASE III, CHLOROPLASTIC"/>
    <property type="match status" value="1"/>
</dbReference>
<keyword evidence="13" id="KW-1185">Reference proteome</keyword>
<dbReference type="HAMAP" id="MF_01815">
    <property type="entry name" value="FabH"/>
    <property type="match status" value="1"/>
</dbReference>
<accession>A0A1T4KZH9</accession>
<comment type="subcellular location">
    <subcellularLocation>
        <location evidence="9">Cytoplasm</location>
    </subcellularLocation>
</comment>
<keyword evidence="2 9" id="KW-0444">Lipid biosynthesis</keyword>
<comment type="function">
    <text evidence="9">Catalyzes the condensation reaction of fatty acid synthesis by the addition to an acyl acceptor of two carbons from malonyl-ACP. Catalyzes the first condensation reaction which initiates fatty acid synthesis and may therefore play a role in governing the total rate of fatty acid production. Possesses both acetoacetyl-ACP synthase and acetyl transacylase activities. Its substrate specificity determines the biosynthesis of branched-chain and/or straight-chain of fatty acids.</text>
</comment>
<evidence type="ECO:0000256" key="5">
    <source>
        <dbReference type="ARBA" id="ARBA00023098"/>
    </source>
</evidence>
<comment type="subunit">
    <text evidence="9">Homodimer.</text>
</comment>
<dbReference type="InterPro" id="IPR004655">
    <property type="entry name" value="FabH"/>
</dbReference>
<evidence type="ECO:0000256" key="6">
    <source>
        <dbReference type="ARBA" id="ARBA00023160"/>
    </source>
</evidence>
<keyword evidence="6 9" id="KW-0275">Fatty acid biosynthesis</keyword>
<sequence>MKMQFGKITQVAHYVPEKIVTNDDLSTMLETSDEWISTRTGIRRRHIAVNENTSDLCIEVAKKLLEKAEIDPSELDFVLVATMTPDFATPSTASLVQGAIGATRALAFDISAACSGFVYALTVAEKFILSGSKKGIVIGGECLSKIVDWQDRTTAVLFGDGAGGVLLEANDTQHILAENLRSDGVRGRSLTAMCIKPQLEFSSGFQNEPYLKMDGRDIFDFAVRDVPQNILETLERAKLSVEEIDTFLLHQANMRIIDKMARKVKAERSKFPTNMDKYGNTSAASIPILLSEEVEKGRVILGSNQKLVLTGFGGGLTWGTLVVTV</sequence>
<reference evidence="12 13" key="1">
    <citation type="submission" date="2017-02" db="EMBL/GenBank/DDBJ databases">
        <authorList>
            <person name="Peterson S.W."/>
        </authorList>
    </citation>
    <scope>NUCLEOTIDE SEQUENCE [LARGE SCALE GENOMIC DNA]</scope>
    <source>
        <strain evidence="12 13">ATCC BAA-1030</strain>
    </source>
</reference>
<evidence type="ECO:0000259" key="11">
    <source>
        <dbReference type="Pfam" id="PF08545"/>
    </source>
</evidence>
<proteinExistence type="inferred from homology"/>
<keyword evidence="5 9" id="KW-0443">Lipid metabolism</keyword>
<comment type="domain">
    <text evidence="9">The last Arg residue of the ACP-binding site is essential for the weak association between ACP/AcpP and FabH.</text>
</comment>